<evidence type="ECO:0000313" key="2">
    <source>
        <dbReference type="Proteomes" id="UP000593578"/>
    </source>
</evidence>
<dbReference type="Proteomes" id="UP000593578">
    <property type="component" value="Unassembled WGS sequence"/>
</dbReference>
<dbReference type="AlphaFoldDB" id="A0A7J8NRU5"/>
<sequence>DLLKKRLFLVPILVFPDLDHFGVSFYFGNLLRDWAWCLSCFLGRFFRSPGCCGCCPRFLMAKDINKLFARLTFLKEEATQMVGVNKPLLDFIGHKAWVIGRVMLMGKINREAI</sequence>
<evidence type="ECO:0000313" key="1">
    <source>
        <dbReference type="EMBL" id="MBA0579564.1"/>
    </source>
</evidence>
<organism evidence="1 2">
    <name type="scientific">Gossypium raimondii</name>
    <name type="common">Peruvian cotton</name>
    <name type="synonym">Gossypium klotzschianum subsp. raimondii</name>
    <dbReference type="NCBI Taxonomy" id="29730"/>
    <lineage>
        <taxon>Eukaryota</taxon>
        <taxon>Viridiplantae</taxon>
        <taxon>Streptophyta</taxon>
        <taxon>Embryophyta</taxon>
        <taxon>Tracheophyta</taxon>
        <taxon>Spermatophyta</taxon>
        <taxon>Magnoliopsida</taxon>
        <taxon>eudicotyledons</taxon>
        <taxon>Gunneridae</taxon>
        <taxon>Pentapetalae</taxon>
        <taxon>rosids</taxon>
        <taxon>malvids</taxon>
        <taxon>Malvales</taxon>
        <taxon>Malvaceae</taxon>
        <taxon>Malvoideae</taxon>
        <taxon>Gossypium</taxon>
    </lineage>
</organism>
<dbReference type="EMBL" id="JABEZZ010000001">
    <property type="protein sequence ID" value="MBA0579564.1"/>
    <property type="molecule type" value="Genomic_DNA"/>
</dbReference>
<comment type="caution">
    <text evidence="1">The sequence shown here is derived from an EMBL/GenBank/DDBJ whole genome shotgun (WGS) entry which is preliminary data.</text>
</comment>
<name>A0A7J8NRU5_GOSRA</name>
<accession>A0A7J8NRU5</accession>
<gene>
    <name evidence="1" type="ORF">Gorai_021817</name>
</gene>
<feature type="non-terminal residue" evidence="1">
    <location>
        <position position="1"/>
    </location>
</feature>
<proteinExistence type="predicted"/>
<protein>
    <submittedName>
        <fullName evidence="1">Uncharacterized protein</fullName>
    </submittedName>
</protein>
<reference evidence="1 2" key="1">
    <citation type="journal article" date="2019" name="Genome Biol. Evol.">
        <title>Insights into the evolution of the New World diploid cottons (Gossypium, subgenus Houzingenia) based on genome sequencing.</title>
        <authorList>
            <person name="Grover C.E."/>
            <person name="Arick M.A. 2nd"/>
            <person name="Thrash A."/>
            <person name="Conover J.L."/>
            <person name="Sanders W.S."/>
            <person name="Peterson D.G."/>
            <person name="Frelichowski J.E."/>
            <person name="Scheffler J.A."/>
            <person name="Scheffler B.E."/>
            <person name="Wendel J.F."/>
        </authorList>
    </citation>
    <scope>NUCLEOTIDE SEQUENCE [LARGE SCALE GENOMIC DNA]</scope>
    <source>
        <strain evidence="1">8</strain>
        <tissue evidence="1">Leaf</tissue>
    </source>
</reference>